<dbReference type="EMBL" id="JASAOG010000102">
    <property type="protein sequence ID" value="KAK0051606.1"/>
    <property type="molecule type" value="Genomic_DNA"/>
</dbReference>
<dbReference type="GO" id="GO:0007266">
    <property type="term" value="P:Rho protein signal transduction"/>
    <property type="evidence" value="ECO:0007669"/>
    <property type="project" value="TreeGrafter"/>
</dbReference>
<feature type="non-terminal residue" evidence="3">
    <location>
        <position position="1"/>
    </location>
</feature>
<gene>
    <name evidence="3" type="ORF">Bpfe_018995</name>
</gene>
<feature type="compositionally biased region" description="Polar residues" evidence="1">
    <location>
        <begin position="1"/>
        <end position="13"/>
    </location>
</feature>
<reference evidence="3" key="2">
    <citation type="submission" date="2023-04" db="EMBL/GenBank/DDBJ databases">
        <authorList>
            <person name="Bu L."/>
            <person name="Lu L."/>
            <person name="Laidemitt M.R."/>
            <person name="Zhang S.M."/>
            <person name="Mutuku M."/>
            <person name="Mkoji G."/>
            <person name="Steinauer M."/>
            <person name="Loker E.S."/>
        </authorList>
    </citation>
    <scope>NUCLEOTIDE SEQUENCE</scope>
    <source>
        <strain evidence="3">KasaAsao</strain>
        <tissue evidence="3">Whole Snail</tissue>
    </source>
</reference>
<feature type="domain" description="SAM" evidence="2">
    <location>
        <begin position="208"/>
        <end position="265"/>
    </location>
</feature>
<dbReference type="Gene3D" id="1.10.150.50">
    <property type="entry name" value="Transcription Factor, Ets-1"/>
    <property type="match status" value="1"/>
</dbReference>
<keyword evidence="4" id="KW-1185">Reference proteome</keyword>
<comment type="caution">
    <text evidence="3">The sequence shown here is derived from an EMBL/GenBank/DDBJ whole genome shotgun (WGS) entry which is preliminary data.</text>
</comment>
<sequence>PYTQVKRIQQVSETSKHYSIPEPKPLVAPPLPSSDSSWEQASRRASFFNFDDRHSEMLQRDQTRFARFPSSAQDTSYSPGPSARQSAVFQDPYGSAYPPPSLQPPRRSSLMSDLRRNSVFPSATEASSQHSPVSMLPSDIVSANYQYKQDSVMYPSSKTSAPSAPSAPWPEEDYPLDVELRHKDKKTKAHLDELHARVTSRVSRSADTTKLDVNSTPDDVAGWMLMKGFSEVARERFLGYTGREIFQLRFNDFVQLIGHDEAIRLDGLIRLQKSTSGYSTRSAKELNDILEKRKQYINESDTDLDNQQE</sequence>
<evidence type="ECO:0000313" key="3">
    <source>
        <dbReference type="EMBL" id="KAK0051606.1"/>
    </source>
</evidence>
<evidence type="ECO:0000259" key="2">
    <source>
        <dbReference type="Pfam" id="PF18016"/>
    </source>
</evidence>
<accession>A0AAD8F611</accession>
<dbReference type="InterPro" id="IPR013761">
    <property type="entry name" value="SAM/pointed_sf"/>
</dbReference>
<dbReference type="InterPro" id="IPR039801">
    <property type="entry name" value="EPS8-like"/>
</dbReference>
<keyword evidence="3" id="KW-0418">Kinase</keyword>
<dbReference type="Pfam" id="PF18016">
    <property type="entry name" value="SAM_3"/>
    <property type="match status" value="1"/>
</dbReference>
<dbReference type="GO" id="GO:0035023">
    <property type="term" value="P:regulation of Rho protein signal transduction"/>
    <property type="evidence" value="ECO:0007669"/>
    <property type="project" value="TreeGrafter"/>
</dbReference>
<feature type="region of interest" description="Disordered" evidence="1">
    <location>
        <begin position="60"/>
        <end position="113"/>
    </location>
</feature>
<evidence type="ECO:0000256" key="1">
    <source>
        <dbReference type="SAM" id="MobiDB-lite"/>
    </source>
</evidence>
<dbReference type="PANTHER" id="PTHR12287:SF23">
    <property type="entry name" value="AROUSER, ISOFORM A-RELATED"/>
    <property type="match status" value="1"/>
</dbReference>
<protein>
    <submittedName>
        <fullName evidence="3">Epidermal growth factor receptor kinase substrate 8</fullName>
    </submittedName>
</protein>
<organism evidence="3 4">
    <name type="scientific">Biomphalaria pfeifferi</name>
    <name type="common">Bloodfluke planorb</name>
    <name type="synonym">Freshwater snail</name>
    <dbReference type="NCBI Taxonomy" id="112525"/>
    <lineage>
        <taxon>Eukaryota</taxon>
        <taxon>Metazoa</taxon>
        <taxon>Spiralia</taxon>
        <taxon>Lophotrochozoa</taxon>
        <taxon>Mollusca</taxon>
        <taxon>Gastropoda</taxon>
        <taxon>Heterobranchia</taxon>
        <taxon>Euthyneura</taxon>
        <taxon>Panpulmonata</taxon>
        <taxon>Hygrophila</taxon>
        <taxon>Lymnaeoidea</taxon>
        <taxon>Planorbidae</taxon>
        <taxon>Biomphalaria</taxon>
    </lineage>
</organism>
<feature type="compositionally biased region" description="Pro residues" evidence="1">
    <location>
        <begin position="22"/>
        <end position="32"/>
    </location>
</feature>
<dbReference type="InterPro" id="IPR041418">
    <property type="entry name" value="SAM_3"/>
</dbReference>
<evidence type="ECO:0000313" key="4">
    <source>
        <dbReference type="Proteomes" id="UP001233172"/>
    </source>
</evidence>
<dbReference type="PANTHER" id="PTHR12287">
    <property type="entry name" value="EPIDERMAL GROWTH FACTOR RECEPTOR KINASE SUBSTRATE EPS8-RELATED PROTEIN"/>
    <property type="match status" value="1"/>
</dbReference>
<keyword evidence="3" id="KW-0808">Transferase</keyword>
<feature type="non-terminal residue" evidence="3">
    <location>
        <position position="309"/>
    </location>
</feature>
<dbReference type="GO" id="GO:0005886">
    <property type="term" value="C:plasma membrane"/>
    <property type="evidence" value="ECO:0007669"/>
    <property type="project" value="TreeGrafter"/>
</dbReference>
<dbReference type="AlphaFoldDB" id="A0AAD8F611"/>
<reference evidence="3" key="1">
    <citation type="journal article" date="2023" name="PLoS Negl. Trop. Dis.">
        <title>A genome sequence for Biomphalaria pfeifferi, the major vector snail for the human-infecting parasite Schistosoma mansoni.</title>
        <authorList>
            <person name="Bu L."/>
            <person name="Lu L."/>
            <person name="Laidemitt M.R."/>
            <person name="Zhang S.M."/>
            <person name="Mutuku M."/>
            <person name="Mkoji G."/>
            <person name="Steinauer M."/>
            <person name="Loker E.S."/>
        </authorList>
    </citation>
    <scope>NUCLEOTIDE SEQUENCE</scope>
    <source>
        <strain evidence="3">KasaAsao</strain>
    </source>
</reference>
<dbReference type="GO" id="GO:0016301">
    <property type="term" value="F:kinase activity"/>
    <property type="evidence" value="ECO:0007669"/>
    <property type="project" value="UniProtKB-KW"/>
</dbReference>
<dbReference type="GO" id="GO:0003779">
    <property type="term" value="F:actin binding"/>
    <property type="evidence" value="ECO:0007669"/>
    <property type="project" value="TreeGrafter"/>
</dbReference>
<feature type="compositionally biased region" description="Polar residues" evidence="1">
    <location>
        <begin position="70"/>
        <end position="88"/>
    </location>
</feature>
<feature type="region of interest" description="Disordered" evidence="1">
    <location>
        <begin position="1"/>
        <end position="38"/>
    </location>
</feature>
<dbReference type="Proteomes" id="UP001233172">
    <property type="component" value="Unassembled WGS sequence"/>
</dbReference>
<name>A0AAD8F611_BIOPF</name>
<keyword evidence="3" id="KW-0675">Receptor</keyword>
<proteinExistence type="predicted"/>